<feature type="compositionally biased region" description="Low complexity" evidence="1">
    <location>
        <begin position="459"/>
        <end position="476"/>
    </location>
</feature>
<feature type="region of interest" description="Disordered" evidence="1">
    <location>
        <begin position="397"/>
        <end position="476"/>
    </location>
</feature>
<organism evidence="2 3">
    <name type="scientific">Setaria italica</name>
    <name type="common">Foxtail millet</name>
    <name type="synonym">Panicum italicum</name>
    <dbReference type="NCBI Taxonomy" id="4555"/>
    <lineage>
        <taxon>Eukaryota</taxon>
        <taxon>Viridiplantae</taxon>
        <taxon>Streptophyta</taxon>
        <taxon>Embryophyta</taxon>
        <taxon>Tracheophyta</taxon>
        <taxon>Spermatophyta</taxon>
        <taxon>Magnoliopsida</taxon>
        <taxon>Liliopsida</taxon>
        <taxon>Poales</taxon>
        <taxon>Poaceae</taxon>
        <taxon>PACMAD clade</taxon>
        <taxon>Panicoideae</taxon>
        <taxon>Panicodae</taxon>
        <taxon>Paniceae</taxon>
        <taxon>Cenchrinae</taxon>
        <taxon>Setaria</taxon>
    </lineage>
</organism>
<dbReference type="EnsemblPlants" id="KQK95634">
    <property type="protein sequence ID" value="KQK95634"/>
    <property type="gene ID" value="SETIT_026239mg"/>
</dbReference>
<reference evidence="2" key="2">
    <citation type="submission" date="2018-08" db="UniProtKB">
        <authorList>
            <consortium name="EnsemblPlants"/>
        </authorList>
    </citation>
    <scope>IDENTIFICATION</scope>
    <source>
        <strain evidence="2">Yugu1</strain>
    </source>
</reference>
<feature type="compositionally biased region" description="Polar residues" evidence="1">
    <location>
        <begin position="158"/>
        <end position="170"/>
    </location>
</feature>
<feature type="compositionally biased region" description="Low complexity" evidence="1">
    <location>
        <begin position="209"/>
        <end position="220"/>
    </location>
</feature>
<dbReference type="EMBL" id="AGNK02005202">
    <property type="status" value="NOT_ANNOTATED_CDS"/>
    <property type="molecule type" value="Genomic_DNA"/>
</dbReference>
<feature type="compositionally biased region" description="Polar residues" evidence="1">
    <location>
        <begin position="141"/>
        <end position="151"/>
    </location>
</feature>
<dbReference type="Proteomes" id="UP000004995">
    <property type="component" value="Unassembled WGS sequence"/>
</dbReference>
<dbReference type="AlphaFoldDB" id="K3ZI37"/>
<proteinExistence type="predicted"/>
<dbReference type="Gramene" id="KQK95634">
    <property type="protein sequence ID" value="KQK95634"/>
    <property type="gene ID" value="SETIT_026239mg"/>
</dbReference>
<accession>K3ZI37</accession>
<feature type="region of interest" description="Disordered" evidence="1">
    <location>
        <begin position="136"/>
        <end position="180"/>
    </location>
</feature>
<name>K3ZI37_SETIT</name>
<dbReference type="InParanoid" id="K3ZI37"/>
<sequence>MSRTHPLRPPHCACGRRRPLPPLAGHAATTAGGGATQFQCAQTAALAGTPPTAIPVRKLSCRNSTRILPASAAAATSRGTSPANRLPLRYTAPAVASSGGTRPESALWLRSTVAPAATRPVGRSSPEKAFLRSCRYPIRNAKSSPGTSPENQFRPRSRNASLGSRRSTAPTWPESRFPASESRLLRRSRWTSGARTDLGISPESALWESTSVRRSRSWSSDGGTRPVNAFLLRSTVRRPGANAGGRSPERRFPARARNRRAGSAATAGESAPVTRPGTREREARAESLETAAEGKGPDRPGAPARGLGGGAEVNAGAIDRHVGPHGAWGGSPGRASLGAGGGAADFYRPAPHPMTSGPGNVVARVTVRGARGRSGAGVLAGRVAALAAGTRWRVRTRPRTVPPRPHPMIRGRQFSEATGPHVSSSLLSTPGRRAGGPGPGGKRALYAPPVQEQRAQPRAGEAGQSSSSAAAAARWAPAVGASTNLGAPRLGSDDFVKLFPVLGSRETGTVSV</sequence>
<evidence type="ECO:0000256" key="1">
    <source>
        <dbReference type="SAM" id="MobiDB-lite"/>
    </source>
</evidence>
<feature type="region of interest" description="Disordered" evidence="1">
    <location>
        <begin position="209"/>
        <end position="312"/>
    </location>
</feature>
<dbReference type="HOGENOM" id="CLU_532546_0_0_1"/>
<evidence type="ECO:0000313" key="2">
    <source>
        <dbReference type="EnsemblPlants" id="KQK95634"/>
    </source>
</evidence>
<reference evidence="3" key="1">
    <citation type="journal article" date="2012" name="Nat. Biotechnol.">
        <title>Reference genome sequence of the model plant Setaria.</title>
        <authorList>
            <person name="Bennetzen J.L."/>
            <person name="Schmutz J."/>
            <person name="Wang H."/>
            <person name="Percifield R."/>
            <person name="Hawkins J."/>
            <person name="Pontaroli A.C."/>
            <person name="Estep M."/>
            <person name="Feng L."/>
            <person name="Vaughn J.N."/>
            <person name="Grimwood J."/>
            <person name="Jenkins J."/>
            <person name="Barry K."/>
            <person name="Lindquist E."/>
            <person name="Hellsten U."/>
            <person name="Deshpande S."/>
            <person name="Wang X."/>
            <person name="Wu X."/>
            <person name="Mitros T."/>
            <person name="Triplett J."/>
            <person name="Yang X."/>
            <person name="Ye C.Y."/>
            <person name="Mauro-Herrera M."/>
            <person name="Wang L."/>
            <person name="Li P."/>
            <person name="Sharma M."/>
            <person name="Sharma R."/>
            <person name="Ronald P.C."/>
            <person name="Panaud O."/>
            <person name="Kellogg E.A."/>
            <person name="Brutnell T.P."/>
            <person name="Doust A.N."/>
            <person name="Tuskan G.A."/>
            <person name="Rokhsar D."/>
            <person name="Devos K.M."/>
        </authorList>
    </citation>
    <scope>NUCLEOTIDE SEQUENCE [LARGE SCALE GENOMIC DNA]</scope>
    <source>
        <strain evidence="3">cv. Yugu1</strain>
    </source>
</reference>
<feature type="compositionally biased region" description="Basic and acidic residues" evidence="1">
    <location>
        <begin position="277"/>
        <end position="287"/>
    </location>
</feature>
<protein>
    <submittedName>
        <fullName evidence="2">Uncharacterized protein</fullName>
    </submittedName>
</protein>
<keyword evidence="3" id="KW-1185">Reference proteome</keyword>
<evidence type="ECO:0000313" key="3">
    <source>
        <dbReference type="Proteomes" id="UP000004995"/>
    </source>
</evidence>